<comment type="caution">
    <text evidence="7">The sequence shown here is derived from an EMBL/GenBank/DDBJ whole genome shotgun (WGS) entry which is preliminary data.</text>
</comment>
<keyword evidence="3" id="KW-0285">Flavoprotein</keyword>
<dbReference type="Pfam" id="PF00890">
    <property type="entry name" value="FAD_binding_2"/>
    <property type="match status" value="1"/>
</dbReference>
<dbReference type="InterPro" id="IPR000172">
    <property type="entry name" value="GMC_OxRdtase_N"/>
</dbReference>
<evidence type="ECO:0000256" key="5">
    <source>
        <dbReference type="ARBA" id="ARBA00023002"/>
    </source>
</evidence>
<evidence type="ECO:0000259" key="6">
    <source>
        <dbReference type="PROSITE" id="PS51379"/>
    </source>
</evidence>
<dbReference type="PANTHER" id="PTHR42784:SF1">
    <property type="entry name" value="PYRANOSE 2-OXIDASE"/>
    <property type="match status" value="1"/>
</dbReference>
<keyword evidence="5" id="KW-0560">Oxidoreductase</keyword>
<dbReference type="PROSITE" id="PS51379">
    <property type="entry name" value="4FE4S_FER_2"/>
    <property type="match status" value="1"/>
</dbReference>
<protein>
    <submittedName>
        <fullName evidence="7">GMC family oxidoreductase</fullName>
    </submittedName>
</protein>
<accession>A0A5C7FIM7</accession>
<evidence type="ECO:0000256" key="2">
    <source>
        <dbReference type="ARBA" id="ARBA00010790"/>
    </source>
</evidence>
<dbReference type="GO" id="GO:0050660">
    <property type="term" value="F:flavin adenine dinucleotide binding"/>
    <property type="evidence" value="ECO:0007669"/>
    <property type="project" value="InterPro"/>
</dbReference>
<dbReference type="SUPFAM" id="SSF51905">
    <property type="entry name" value="FAD/NAD(P)-binding domain"/>
    <property type="match status" value="1"/>
</dbReference>
<dbReference type="GO" id="GO:0016614">
    <property type="term" value="F:oxidoreductase activity, acting on CH-OH group of donors"/>
    <property type="evidence" value="ECO:0007669"/>
    <property type="project" value="InterPro"/>
</dbReference>
<dbReference type="PANTHER" id="PTHR42784">
    <property type="entry name" value="PYRANOSE 2-OXIDASE"/>
    <property type="match status" value="1"/>
</dbReference>
<evidence type="ECO:0000313" key="7">
    <source>
        <dbReference type="EMBL" id="TXF89699.1"/>
    </source>
</evidence>
<proteinExistence type="inferred from homology"/>
<keyword evidence="8" id="KW-1185">Reference proteome</keyword>
<dbReference type="InterPro" id="IPR003953">
    <property type="entry name" value="FAD-dep_OxRdtase_2_FAD-bd"/>
</dbReference>
<evidence type="ECO:0000256" key="3">
    <source>
        <dbReference type="ARBA" id="ARBA00022630"/>
    </source>
</evidence>
<dbReference type="InterPro" id="IPR007867">
    <property type="entry name" value="GMC_OxRtase_C"/>
</dbReference>
<dbReference type="Pfam" id="PF00732">
    <property type="entry name" value="GMC_oxred_N"/>
    <property type="match status" value="1"/>
</dbReference>
<name>A0A5C7FIM7_9BACT</name>
<dbReference type="OrthoDB" id="9787779at2"/>
<feature type="domain" description="4Fe-4S ferredoxin-type" evidence="6">
    <location>
        <begin position="205"/>
        <end position="234"/>
    </location>
</feature>
<reference evidence="7 8" key="1">
    <citation type="submission" date="2019-08" db="EMBL/GenBank/DDBJ databases">
        <title>Lewinella sp. strain SSH13 Genome sequencing and assembly.</title>
        <authorList>
            <person name="Kim I."/>
        </authorList>
    </citation>
    <scope>NUCLEOTIDE SEQUENCE [LARGE SCALE GENOMIC DNA]</scope>
    <source>
        <strain evidence="7 8">SSH13</strain>
    </source>
</reference>
<comment type="similarity">
    <text evidence="2">Belongs to the GMC oxidoreductase family.</text>
</comment>
<gene>
    <name evidence="7" type="ORF">FUA23_09625</name>
</gene>
<dbReference type="Pfam" id="PF05199">
    <property type="entry name" value="GMC_oxred_C"/>
    <property type="match status" value="1"/>
</dbReference>
<evidence type="ECO:0000256" key="1">
    <source>
        <dbReference type="ARBA" id="ARBA00001974"/>
    </source>
</evidence>
<sequence>MQIKKNDKVYDAVIVGSGAGGGMAANQLSKAGLNVAIIEAGPYFDPADPAMKTQLRWPWESPRRGAGTLRSFGDFHAGLGGWTVPGEPYSTVEGTKFDWYRTRLLGGRTNHWGRISLRFGPNDFHGKDFDGLGENWPITYDEIKPYYDRLDKLVGVFGTNEGLFNHPDGYFLPPPKPRLHELMTVKAATKVGVPFYPGRLSMVTKRINKDRGVCFYCGQCSRACAVYADFSAGTCLIFPAMKNGKDGKGGQVDLFVNSMAREVITDDSGKATAVSYISKDDRREYQIKGKVIVLAASACETARLLLNSKAPGQTNGLGNGSGTLGRYLHDSTGAGASAFIPSLMNRERYNEDGVGGMHVYAPWWGDNKKLDFPRGYHLEVWGGMGMPSYGFGGGHKAIQKMLGYKPGGYGNPLMSEVKSYYGAVVGMAGRGEAVALYDNYCEIDPGKVDQWGIPTLRFHYKWSDHERLQAKHMHETIREILVNMGGELFDDEVPSYENDHGLLPPGAIIHEVGTARMHNDPKQGVTNKHSALHEVPNVYLTDASVFTSQADKNPTWTIMALAMRASDHIISERKKMNI</sequence>
<evidence type="ECO:0000313" key="8">
    <source>
        <dbReference type="Proteomes" id="UP000321907"/>
    </source>
</evidence>
<keyword evidence="4" id="KW-0274">FAD</keyword>
<dbReference type="EMBL" id="VOXD01000012">
    <property type="protein sequence ID" value="TXF89699.1"/>
    <property type="molecule type" value="Genomic_DNA"/>
</dbReference>
<dbReference type="SUPFAM" id="SSF54373">
    <property type="entry name" value="FAD-linked reductases, C-terminal domain"/>
    <property type="match status" value="1"/>
</dbReference>
<dbReference type="Proteomes" id="UP000321907">
    <property type="component" value="Unassembled WGS sequence"/>
</dbReference>
<dbReference type="Gene3D" id="3.50.50.60">
    <property type="entry name" value="FAD/NAD(P)-binding domain"/>
    <property type="match status" value="2"/>
</dbReference>
<dbReference type="InterPro" id="IPR017896">
    <property type="entry name" value="4Fe4S_Fe-S-bd"/>
</dbReference>
<dbReference type="RefSeq" id="WP_147930529.1">
    <property type="nucleotide sequence ID" value="NZ_VOXD01000012.1"/>
</dbReference>
<organism evidence="7 8">
    <name type="scientific">Neolewinella aurantiaca</name>
    <dbReference type="NCBI Taxonomy" id="2602767"/>
    <lineage>
        <taxon>Bacteria</taxon>
        <taxon>Pseudomonadati</taxon>
        <taxon>Bacteroidota</taxon>
        <taxon>Saprospiria</taxon>
        <taxon>Saprospirales</taxon>
        <taxon>Lewinellaceae</taxon>
        <taxon>Neolewinella</taxon>
    </lineage>
</organism>
<evidence type="ECO:0000256" key="4">
    <source>
        <dbReference type="ARBA" id="ARBA00022827"/>
    </source>
</evidence>
<dbReference type="InterPro" id="IPR051473">
    <property type="entry name" value="P2Ox-like"/>
</dbReference>
<dbReference type="InterPro" id="IPR036188">
    <property type="entry name" value="FAD/NAD-bd_sf"/>
</dbReference>
<comment type="cofactor">
    <cofactor evidence="1">
        <name>FAD</name>
        <dbReference type="ChEBI" id="CHEBI:57692"/>
    </cofactor>
</comment>
<dbReference type="AlphaFoldDB" id="A0A5C7FIM7"/>